<gene>
    <name evidence="6" type="ORF">GIB67_040641</name>
</gene>
<dbReference type="GO" id="GO:0000460">
    <property type="term" value="P:maturation of 5.8S rRNA"/>
    <property type="evidence" value="ECO:0007669"/>
    <property type="project" value="TreeGrafter"/>
</dbReference>
<evidence type="ECO:0000259" key="5">
    <source>
        <dbReference type="PROSITE" id="PS51194"/>
    </source>
</evidence>
<protein>
    <recommendedName>
        <fullName evidence="5">Helicase C-terminal domain-containing protein</fullName>
    </recommendedName>
</protein>
<dbReference type="PANTHER" id="PTHR12131:SF7">
    <property type="entry name" value="EXOSOME RNA HELICASE MTR4"/>
    <property type="match status" value="1"/>
</dbReference>
<evidence type="ECO:0000313" key="7">
    <source>
        <dbReference type="Proteomes" id="UP000541444"/>
    </source>
</evidence>
<dbReference type="Pfam" id="PF08148">
    <property type="entry name" value="DSHCT"/>
    <property type="match status" value="1"/>
</dbReference>
<dbReference type="InterPro" id="IPR050699">
    <property type="entry name" value="RNA-DNA_Helicase"/>
</dbReference>
<dbReference type="PANTHER" id="PTHR12131">
    <property type="entry name" value="ATP-DEPENDENT RNA AND DNA HELICASE"/>
    <property type="match status" value="1"/>
</dbReference>
<keyword evidence="7" id="KW-1185">Reference proteome</keyword>
<dbReference type="InterPro" id="IPR001650">
    <property type="entry name" value="Helicase_C-like"/>
</dbReference>
<dbReference type="GO" id="GO:0005524">
    <property type="term" value="F:ATP binding"/>
    <property type="evidence" value="ECO:0007669"/>
    <property type="project" value="UniProtKB-KW"/>
</dbReference>
<dbReference type="FunFam" id="1.10.3380.30:FF:000006">
    <property type="entry name" value="DExH-box ATP-dependent RNA helicase DExH10"/>
    <property type="match status" value="1"/>
</dbReference>
<evidence type="ECO:0000313" key="6">
    <source>
        <dbReference type="EMBL" id="KAF6151368.1"/>
    </source>
</evidence>
<evidence type="ECO:0000256" key="2">
    <source>
        <dbReference type="ARBA" id="ARBA00022801"/>
    </source>
</evidence>
<dbReference type="SUPFAM" id="SSF52540">
    <property type="entry name" value="P-loop containing nucleoside triphosphate hydrolases"/>
    <property type="match status" value="1"/>
</dbReference>
<dbReference type="GO" id="GO:0016787">
    <property type="term" value="F:hydrolase activity"/>
    <property type="evidence" value="ECO:0007669"/>
    <property type="project" value="UniProtKB-KW"/>
</dbReference>
<dbReference type="SMART" id="SM01142">
    <property type="entry name" value="DSHCT"/>
    <property type="match status" value="1"/>
</dbReference>
<proteinExistence type="predicted"/>
<feature type="domain" description="Helicase C-terminal" evidence="5">
    <location>
        <begin position="1"/>
        <end position="113"/>
    </location>
</feature>
<dbReference type="Proteomes" id="UP000541444">
    <property type="component" value="Unassembled WGS sequence"/>
</dbReference>
<dbReference type="PROSITE" id="PS51194">
    <property type="entry name" value="HELICASE_CTER"/>
    <property type="match status" value="1"/>
</dbReference>
<dbReference type="InterPro" id="IPR012961">
    <property type="entry name" value="Ski2/MTR4_C"/>
</dbReference>
<evidence type="ECO:0000256" key="1">
    <source>
        <dbReference type="ARBA" id="ARBA00022741"/>
    </source>
</evidence>
<dbReference type="Gene3D" id="3.40.50.300">
    <property type="entry name" value="P-loop containing nucleotide triphosphate hydrolases"/>
    <property type="match status" value="1"/>
</dbReference>
<accession>A0A7J7M9E8</accession>
<keyword evidence="3" id="KW-0347">Helicase</keyword>
<organism evidence="6 7">
    <name type="scientific">Kingdonia uniflora</name>
    <dbReference type="NCBI Taxonomy" id="39325"/>
    <lineage>
        <taxon>Eukaryota</taxon>
        <taxon>Viridiplantae</taxon>
        <taxon>Streptophyta</taxon>
        <taxon>Embryophyta</taxon>
        <taxon>Tracheophyta</taxon>
        <taxon>Spermatophyta</taxon>
        <taxon>Magnoliopsida</taxon>
        <taxon>Ranunculales</taxon>
        <taxon>Circaeasteraceae</taxon>
        <taxon>Kingdonia</taxon>
    </lineage>
</organism>
<keyword evidence="2" id="KW-0378">Hydrolase</keyword>
<dbReference type="EMBL" id="JACGCM010001697">
    <property type="protein sequence ID" value="KAF6151368.1"/>
    <property type="molecule type" value="Genomic_DNA"/>
</dbReference>
<name>A0A7J7M9E8_9MAGN</name>
<evidence type="ECO:0000256" key="3">
    <source>
        <dbReference type="ARBA" id="ARBA00022806"/>
    </source>
</evidence>
<dbReference type="AlphaFoldDB" id="A0A7J7M9E8"/>
<dbReference type="GO" id="GO:0004386">
    <property type="term" value="F:helicase activity"/>
    <property type="evidence" value="ECO:0007669"/>
    <property type="project" value="UniProtKB-KW"/>
</dbReference>
<comment type="caution">
    <text evidence="6">The sequence shown here is derived from an EMBL/GenBank/DDBJ whole genome shotgun (WGS) entry which is preliminary data.</text>
</comment>
<dbReference type="GO" id="GO:0005634">
    <property type="term" value="C:nucleus"/>
    <property type="evidence" value="ECO:0007669"/>
    <property type="project" value="TreeGrafter"/>
</dbReference>
<reference evidence="6 7" key="1">
    <citation type="journal article" date="2020" name="IScience">
        <title>Genome Sequencing of the Endangered Kingdonia uniflora (Circaeasteraceae, Ranunculales) Reveals Potential Mechanisms of Evolutionary Specialization.</title>
        <authorList>
            <person name="Sun Y."/>
            <person name="Deng T."/>
            <person name="Zhang A."/>
            <person name="Moore M.J."/>
            <person name="Landis J.B."/>
            <person name="Lin N."/>
            <person name="Zhang H."/>
            <person name="Zhang X."/>
            <person name="Huang J."/>
            <person name="Zhang X."/>
            <person name="Sun H."/>
            <person name="Wang H."/>
        </authorList>
    </citation>
    <scope>NUCLEOTIDE SEQUENCE [LARGE SCALE GENOMIC DNA]</scope>
    <source>
        <strain evidence="6">TB1705</strain>
        <tissue evidence="6">Leaf</tissue>
    </source>
</reference>
<dbReference type="InterPro" id="IPR027417">
    <property type="entry name" value="P-loop_NTPase"/>
</dbReference>
<evidence type="ECO:0000256" key="4">
    <source>
        <dbReference type="ARBA" id="ARBA00022840"/>
    </source>
</evidence>
<dbReference type="Gene3D" id="1.10.3380.30">
    <property type="match status" value="1"/>
</dbReference>
<keyword evidence="1" id="KW-0547">Nucleotide-binding</keyword>
<sequence length="370" mass="42618">MELPFHEGLVKALLAIKIFAMGLSMPIKTIVFTSIRKWDGDSHRIIRSSEYIQMSGRAGRCGKDERGICIIRNDEQMEMNTLKDMVLGKPTPLISTFRLSYCSILNMMYRADGQFTAEHVIRNSFYQFQYEKEELVEYHKLILDIAQLEKKMMSEIIRPERVLYFLLLSGLLQKFCNELKSRLRVLKKLGHIDADGVVQLKGWTTCLIDTGDELLITEQMFNGTFNDLDHHQVAALASCFIPGEKSNEQIHLRTELGKPLLQLQESTRRIAEIQRECKLEVNVEEYVESTVIIFFKDVIYCWPKGATFAEVIEMTDRFEGSIMPLSRRLDEFLNQLRAAAGAMGDVYFESKFATSSESLRKGMFANLLYQ</sequence>
<dbReference type="OrthoDB" id="64767at2759"/>
<keyword evidence="4" id="KW-0067">ATP-binding</keyword>